<sequence length="1170" mass="125820">MAVPGTRMRLTVVVESLAEENAHGEYRDEALKVFKERKFAMPVQLHDTFETVWSDIEQRYKTNYLNAQQAATFSIKKLQDAYECDLDMTDTVGAIFEGEPDRRMHLVRVIPHFIYRETSVVPGSMLRPSGAQKRPGDDLHLDEDAADDTDRSQAAHKRRRVESQEQQHHDRHERPGTLDARDPSPNRPIPSTESQHAAAAGARGAADAQIAASAQDSDSQHRSARSKSGVSLVELSRTETGQTPFTAAAIKQESPEPAQSPAPSPAPNDTESAKQPVDPASDKPPQNERSEADDDMAEHVQTASEAQLSASPNLGSQEAAIHRSPVSSVEAEPASMPATRKRRDVYQVPSSPNFMHGNATPVRLPKTYGRSPRSATVIQREVDFLNMARRLPRISKEEDTHRTQTSMSTLNKARAFQRPESDEIESTPQEEARSAPRERGHATNHEDEARDKDKDNQYDDDDDDDDDADLTAFFLDEAAKDRANGTQTPARKTLVKPAKPGSLKKPSRTSVVSTPTSARRGAQPPTAGTPASRVPAMKPTAKTKPSIPASAKPPKGKKVLSQETTSRMEHLQKLLNASQNTPKCRGDSSSPASSGSIQSRGRSNRSSPEVRIPAANKTKLVVPSPKVCNTRPVTQKTTAQQAPVKSPVPLPLSVKTSTPISLKISKRTTDVSSIGGADVFKKPAVGIRQSPVPLPTLKKLSNFPTTGTPRRSDVPLPASVRTLRRSSSLQSSPLASGNAATHENAVVAPVKTSAKLNKTTSNADAESNGASVTESAEQTLTEKPTDGPIVISSAEPSSTDYSDSENERQRDTSRRGTDGTAEAASVSDTHQNFTKADGTTTPQGDIVADVTNGEEVEEANEKKVSVSPTDTQSVLPQTQDKPPSGQGSSQAAPWAAETWDFGSLGQTHDSSYKPEHQIVAPEVSTSDDEGFAEQEIYSTAIEDNASKSRSASAAVSTRSSPAVSRRPARFLSHSPTPDASESEEESDEASIAPSRAASPQANDKDQNESESSSDSSEDENVEMPDLPATSTIITNAKSAPSSLPPFHAVPKSTPVVPEASQPTPSQDNHPSRRALDPLPTQQSSQAPRSSQSVSIQAAERQRYTGFRSLREQLADTKAAQAATQTKKFDPRTMNLGKLAKEKPLLGLGANNDESSDDDSSSSSSSSDNSE</sequence>
<proteinExistence type="predicted"/>
<name>A0A8H7IXY7_9PLEO</name>
<feature type="compositionally biased region" description="Basic and acidic residues" evidence="1">
    <location>
        <begin position="161"/>
        <end position="184"/>
    </location>
</feature>
<feature type="compositionally biased region" description="Polar residues" evidence="1">
    <location>
        <begin position="1028"/>
        <end position="1041"/>
    </location>
</feature>
<feature type="region of interest" description="Disordered" evidence="1">
    <location>
        <begin position="1115"/>
        <end position="1170"/>
    </location>
</feature>
<accession>A0A8H7IXY7</accession>
<feature type="compositionally biased region" description="Low complexity" evidence="1">
    <location>
        <begin position="1160"/>
        <end position="1170"/>
    </location>
</feature>
<evidence type="ECO:0000313" key="3">
    <source>
        <dbReference type="Proteomes" id="UP000651452"/>
    </source>
</evidence>
<feature type="compositionally biased region" description="Basic and acidic residues" evidence="1">
    <location>
        <begin position="134"/>
        <end position="153"/>
    </location>
</feature>
<feature type="region of interest" description="Disordered" evidence="1">
    <location>
        <begin position="123"/>
        <end position="372"/>
    </location>
</feature>
<keyword evidence="3" id="KW-1185">Reference proteome</keyword>
<feature type="compositionally biased region" description="Low complexity" evidence="1">
    <location>
        <begin position="542"/>
        <end position="553"/>
    </location>
</feature>
<dbReference type="EMBL" id="RZGK01000018">
    <property type="protein sequence ID" value="KAF9692682.1"/>
    <property type="molecule type" value="Genomic_DNA"/>
</dbReference>
<gene>
    <name evidence="2" type="ORF">EKO04_009597</name>
</gene>
<feature type="region of interest" description="Disordered" evidence="1">
    <location>
        <begin position="393"/>
        <end position="654"/>
    </location>
</feature>
<feature type="compositionally biased region" description="Polar residues" evidence="1">
    <location>
        <begin position="754"/>
        <end position="782"/>
    </location>
</feature>
<feature type="compositionally biased region" description="Polar residues" evidence="1">
    <location>
        <begin position="826"/>
        <end position="843"/>
    </location>
</feature>
<protein>
    <recommendedName>
        <fullName evidence="4">Nucleolar protein Dnt1-like N-terminal domain-containing protein</fullName>
    </recommendedName>
</protein>
<feature type="compositionally biased region" description="Low complexity" evidence="1">
    <location>
        <begin position="1081"/>
        <end position="1094"/>
    </location>
</feature>
<feature type="compositionally biased region" description="Low complexity" evidence="1">
    <location>
        <begin position="643"/>
        <end position="654"/>
    </location>
</feature>
<dbReference type="Proteomes" id="UP000651452">
    <property type="component" value="Unassembled WGS sequence"/>
</dbReference>
<feature type="compositionally biased region" description="Low complexity" evidence="1">
    <location>
        <begin position="1115"/>
        <end position="1125"/>
    </location>
</feature>
<feature type="compositionally biased region" description="Polar residues" evidence="1">
    <location>
        <begin position="631"/>
        <end position="641"/>
    </location>
</feature>
<feature type="compositionally biased region" description="Low complexity" evidence="1">
    <location>
        <begin position="194"/>
        <end position="217"/>
    </location>
</feature>
<organism evidence="2 3">
    <name type="scientific">Ascochyta lentis</name>
    <dbReference type="NCBI Taxonomy" id="205686"/>
    <lineage>
        <taxon>Eukaryota</taxon>
        <taxon>Fungi</taxon>
        <taxon>Dikarya</taxon>
        <taxon>Ascomycota</taxon>
        <taxon>Pezizomycotina</taxon>
        <taxon>Dothideomycetes</taxon>
        <taxon>Pleosporomycetidae</taxon>
        <taxon>Pleosporales</taxon>
        <taxon>Pleosporineae</taxon>
        <taxon>Didymellaceae</taxon>
        <taxon>Ascochyta</taxon>
    </lineage>
</organism>
<evidence type="ECO:0000313" key="2">
    <source>
        <dbReference type="EMBL" id="KAF9692682.1"/>
    </source>
</evidence>
<feature type="compositionally biased region" description="Low complexity" evidence="1">
    <location>
        <begin position="588"/>
        <end position="599"/>
    </location>
</feature>
<feature type="region of interest" description="Disordered" evidence="1">
    <location>
        <begin position="688"/>
        <end position="1101"/>
    </location>
</feature>
<comment type="caution">
    <text evidence="2">The sequence shown here is derived from an EMBL/GenBank/DDBJ whole genome shotgun (WGS) entry which is preliminary data.</text>
</comment>
<feature type="compositionally biased region" description="Polar residues" evidence="1">
    <location>
        <begin position="301"/>
        <end position="316"/>
    </location>
</feature>
<dbReference type="OrthoDB" id="6365676at2759"/>
<dbReference type="AlphaFoldDB" id="A0A8H7IXY7"/>
<feature type="compositionally biased region" description="Basic and acidic residues" evidence="1">
    <location>
        <begin position="805"/>
        <end position="817"/>
    </location>
</feature>
<evidence type="ECO:0000256" key="1">
    <source>
        <dbReference type="SAM" id="MobiDB-lite"/>
    </source>
</evidence>
<reference evidence="2" key="1">
    <citation type="submission" date="2018-12" db="EMBL/GenBank/DDBJ databases">
        <authorList>
            <person name="Syme R.A."/>
            <person name="Farfan-Caceres L."/>
            <person name="Lichtenzveig J."/>
        </authorList>
    </citation>
    <scope>NUCLEOTIDE SEQUENCE</scope>
    <source>
        <strain evidence="2">Al4</strain>
    </source>
</reference>
<reference evidence="2" key="2">
    <citation type="submission" date="2020-09" db="EMBL/GenBank/DDBJ databases">
        <title>Reference genome assembly for Australian Ascochyta lentis isolate Al4.</title>
        <authorList>
            <person name="Lee R.C."/>
            <person name="Farfan-Caceres L.M."/>
            <person name="Debler J.W."/>
            <person name="Williams A.H."/>
            <person name="Henares B.M."/>
        </authorList>
    </citation>
    <scope>NUCLEOTIDE SEQUENCE</scope>
    <source>
        <strain evidence="2">Al4</strain>
    </source>
</reference>
<feature type="compositionally biased region" description="Low complexity" evidence="1">
    <location>
        <begin position="947"/>
        <end position="965"/>
    </location>
</feature>
<feature type="compositionally biased region" description="Low complexity" evidence="1">
    <location>
        <begin position="719"/>
        <end position="736"/>
    </location>
</feature>
<feature type="compositionally biased region" description="Basic and acidic residues" evidence="1">
    <location>
        <begin position="430"/>
        <end position="457"/>
    </location>
</feature>
<feature type="compositionally biased region" description="Low complexity" evidence="1">
    <location>
        <begin position="508"/>
        <end position="520"/>
    </location>
</feature>
<feature type="compositionally biased region" description="Polar residues" evidence="1">
    <location>
        <begin position="866"/>
        <end position="891"/>
    </location>
</feature>
<feature type="compositionally biased region" description="Acidic residues" evidence="1">
    <location>
        <begin position="458"/>
        <end position="469"/>
    </location>
</feature>
<evidence type="ECO:0008006" key="4">
    <source>
        <dbReference type="Google" id="ProtNLM"/>
    </source>
</evidence>